<proteinExistence type="predicted"/>
<dbReference type="GO" id="GO:0016301">
    <property type="term" value="F:kinase activity"/>
    <property type="evidence" value="ECO:0007669"/>
    <property type="project" value="UniProtKB-KW"/>
</dbReference>
<keyword evidence="1" id="KW-0812">Transmembrane</keyword>
<organism evidence="2 3">
    <name type="scientific">Haloplanus litoreus</name>
    <dbReference type="NCBI Taxonomy" id="767515"/>
    <lineage>
        <taxon>Archaea</taxon>
        <taxon>Methanobacteriati</taxon>
        <taxon>Methanobacteriota</taxon>
        <taxon>Stenosarchaea group</taxon>
        <taxon>Halobacteria</taxon>
        <taxon>Halobacteriales</taxon>
        <taxon>Haloferacaceae</taxon>
        <taxon>Haloplanus</taxon>
    </lineage>
</organism>
<evidence type="ECO:0000313" key="2">
    <source>
        <dbReference type="EMBL" id="MFC7254322.1"/>
    </source>
</evidence>
<feature type="transmembrane region" description="Helical" evidence="1">
    <location>
        <begin position="36"/>
        <end position="56"/>
    </location>
</feature>
<keyword evidence="2" id="KW-0418">Kinase</keyword>
<evidence type="ECO:0000256" key="1">
    <source>
        <dbReference type="SAM" id="Phobius"/>
    </source>
</evidence>
<evidence type="ECO:0000313" key="3">
    <source>
        <dbReference type="Proteomes" id="UP001596434"/>
    </source>
</evidence>
<feature type="transmembrane region" description="Helical" evidence="1">
    <location>
        <begin position="100"/>
        <end position="119"/>
    </location>
</feature>
<dbReference type="RefSeq" id="WP_379702522.1">
    <property type="nucleotide sequence ID" value="NZ_JBHTAT010000001.1"/>
</dbReference>
<dbReference type="AlphaFoldDB" id="A0ABD5ZUT9"/>
<feature type="transmembrane region" description="Helical" evidence="1">
    <location>
        <begin position="12"/>
        <end position="30"/>
    </location>
</feature>
<accession>A0ABD5ZUT9</accession>
<dbReference type="GeneID" id="96952632"/>
<gene>
    <name evidence="2" type="ORF">ACFQKE_03235</name>
</gene>
<name>A0ABD5ZUT9_9EURY</name>
<keyword evidence="1" id="KW-0472">Membrane</keyword>
<comment type="caution">
    <text evidence="2">The sequence shown here is derived from an EMBL/GenBank/DDBJ whole genome shotgun (WGS) entry which is preliminary data.</text>
</comment>
<feature type="transmembrane region" description="Helical" evidence="1">
    <location>
        <begin position="68"/>
        <end position="88"/>
    </location>
</feature>
<dbReference type="Proteomes" id="UP001596434">
    <property type="component" value="Unassembled WGS sequence"/>
</dbReference>
<keyword evidence="2" id="KW-0808">Transferase</keyword>
<protein>
    <submittedName>
        <fullName evidence="2">Sensor histidine kinase</fullName>
    </submittedName>
</protein>
<sequence length="346" mass="37228">MFDVPRPLKRWSLAVTGGCLATMPGVRLLVATDWVAAVLEGAVPLLLFVGVTYAGVSYAHRKSPRFTAVVTGWTLSVVAGMVVVALWITTLAHLAAADLAFGALTPIVTSVGALAGLWLGTNNARWREREHRLRRERERIDFLNELLRHYVLNAAQVIVGRADLLAGRTDDENATIIAETGRRMARHVQQMRALVSSDGAPWPVDLGTAVREARGSLDSNARLVTQVPDPCPVLADDALDVLIEGLLLQAVDRAGGEAVTIRLGATRTDGGVTVTVDDDAAEPAVEAVDPETIDTDNGVLQFQQYLVVTLTERYGGEVAVTNDEDGARIEIWLPSPESREDAFGNP</sequence>
<dbReference type="EMBL" id="JBHTAT010000001">
    <property type="protein sequence ID" value="MFC7254322.1"/>
    <property type="molecule type" value="Genomic_DNA"/>
</dbReference>
<keyword evidence="3" id="KW-1185">Reference proteome</keyword>
<keyword evidence="1" id="KW-1133">Transmembrane helix</keyword>
<reference evidence="2 3" key="1">
    <citation type="journal article" date="2019" name="Int. J. Syst. Evol. Microbiol.">
        <title>The Global Catalogue of Microorganisms (GCM) 10K type strain sequencing project: providing services to taxonomists for standard genome sequencing and annotation.</title>
        <authorList>
            <consortium name="The Broad Institute Genomics Platform"/>
            <consortium name="The Broad Institute Genome Sequencing Center for Infectious Disease"/>
            <person name="Wu L."/>
            <person name="Ma J."/>
        </authorList>
    </citation>
    <scope>NUCLEOTIDE SEQUENCE [LARGE SCALE GENOMIC DNA]</scope>
    <source>
        <strain evidence="2 3">GX21</strain>
    </source>
</reference>